<proteinExistence type="predicted"/>
<reference evidence="2" key="1">
    <citation type="submission" date="2022-07" db="EMBL/GenBank/DDBJ databases">
        <authorList>
            <person name="Macas J."/>
            <person name="Novak P."/>
            <person name="Neumann P."/>
        </authorList>
    </citation>
    <scope>NUCLEOTIDE SEQUENCE</scope>
</reference>
<gene>
    <name evidence="2" type="ORF">CEURO_LOCUS13535</name>
</gene>
<protein>
    <recommendedName>
        <fullName evidence="1">Reverse transcriptase Ty1/copia-type domain-containing protein</fullName>
    </recommendedName>
</protein>
<evidence type="ECO:0000313" key="2">
    <source>
        <dbReference type="EMBL" id="CAH9096755.1"/>
    </source>
</evidence>
<organism evidence="2 3">
    <name type="scientific">Cuscuta europaea</name>
    <name type="common">European dodder</name>
    <dbReference type="NCBI Taxonomy" id="41803"/>
    <lineage>
        <taxon>Eukaryota</taxon>
        <taxon>Viridiplantae</taxon>
        <taxon>Streptophyta</taxon>
        <taxon>Embryophyta</taxon>
        <taxon>Tracheophyta</taxon>
        <taxon>Spermatophyta</taxon>
        <taxon>Magnoliopsida</taxon>
        <taxon>eudicotyledons</taxon>
        <taxon>Gunneridae</taxon>
        <taxon>Pentapetalae</taxon>
        <taxon>asterids</taxon>
        <taxon>lamiids</taxon>
        <taxon>Solanales</taxon>
        <taxon>Convolvulaceae</taxon>
        <taxon>Cuscuteae</taxon>
        <taxon>Cuscuta</taxon>
        <taxon>Cuscuta subgen. Cuscuta</taxon>
    </lineage>
</organism>
<name>A0A9P0ZBD6_CUSEU</name>
<dbReference type="AlphaFoldDB" id="A0A9P0ZBD6"/>
<evidence type="ECO:0000259" key="1">
    <source>
        <dbReference type="Pfam" id="PF07727"/>
    </source>
</evidence>
<dbReference type="PANTHER" id="PTHR11439:SF498">
    <property type="entry name" value="DNAK FAMILY PROTEIN"/>
    <property type="match status" value="1"/>
</dbReference>
<feature type="domain" description="Reverse transcriptase Ty1/copia-type" evidence="1">
    <location>
        <begin position="2"/>
        <end position="65"/>
    </location>
</feature>
<dbReference type="PANTHER" id="PTHR11439">
    <property type="entry name" value="GAG-POL-RELATED RETROTRANSPOSON"/>
    <property type="match status" value="1"/>
</dbReference>
<dbReference type="OrthoDB" id="414945at2759"/>
<dbReference type="Proteomes" id="UP001152484">
    <property type="component" value="Unassembled WGS sequence"/>
</dbReference>
<comment type="caution">
    <text evidence="2">The sequence shown here is derived from an EMBL/GenBank/DDBJ whole genome shotgun (WGS) entry which is preliminary data.</text>
</comment>
<feature type="non-terminal residue" evidence="2">
    <location>
        <position position="174"/>
    </location>
</feature>
<dbReference type="InterPro" id="IPR013103">
    <property type="entry name" value="RVT_2"/>
</dbReference>
<sequence>MEEISVVKTYLNNKFTIKDIGTLKYILGIEITRSDKGINSCQRKYTLDILTDYGYLNSKPFNTPMDSKLKLSKTDGTVLENPKTYRTLTRKLLYLTVTRPDIAYSIQILSQFLASPTDVHLRAAHRVLRYLKNSPGKGLVYPCTSDFSVQGHTNSDWAACIDTRRSVSDIYTKP</sequence>
<dbReference type="EMBL" id="CAMAPE010000035">
    <property type="protein sequence ID" value="CAH9096755.1"/>
    <property type="molecule type" value="Genomic_DNA"/>
</dbReference>
<dbReference type="Pfam" id="PF07727">
    <property type="entry name" value="RVT_2"/>
    <property type="match status" value="1"/>
</dbReference>
<accession>A0A9P0ZBD6</accession>
<keyword evidence="3" id="KW-1185">Reference proteome</keyword>
<evidence type="ECO:0000313" key="3">
    <source>
        <dbReference type="Proteomes" id="UP001152484"/>
    </source>
</evidence>